<dbReference type="EMBL" id="MU250540">
    <property type="protein sequence ID" value="KAG7444516.1"/>
    <property type="molecule type" value="Genomic_DNA"/>
</dbReference>
<feature type="region of interest" description="Disordered" evidence="1">
    <location>
        <begin position="1"/>
        <end position="32"/>
    </location>
</feature>
<name>A0A9P8AR46_9AGAR</name>
<dbReference type="Proteomes" id="UP000812287">
    <property type="component" value="Unassembled WGS sequence"/>
</dbReference>
<feature type="compositionally biased region" description="Polar residues" evidence="1">
    <location>
        <begin position="1"/>
        <end position="10"/>
    </location>
</feature>
<sequence length="112" mass="13021">MAKSKTSTPSQHPPSYKLMSSRPRKVRKHHPYNQDCHRLSTLQTCLPWSWSLRKLRMLPQPISFLYFQACHLCIPHETLLGAYELRRDKKARCLQPETAIALAAALSFPLFF</sequence>
<evidence type="ECO:0000313" key="3">
    <source>
        <dbReference type="Proteomes" id="UP000812287"/>
    </source>
</evidence>
<feature type="compositionally biased region" description="Basic residues" evidence="1">
    <location>
        <begin position="22"/>
        <end position="31"/>
    </location>
</feature>
<comment type="caution">
    <text evidence="2">The sequence shown here is derived from an EMBL/GenBank/DDBJ whole genome shotgun (WGS) entry which is preliminary data.</text>
</comment>
<organism evidence="2 3">
    <name type="scientific">Guyanagaster necrorhizus</name>
    <dbReference type="NCBI Taxonomy" id="856835"/>
    <lineage>
        <taxon>Eukaryota</taxon>
        <taxon>Fungi</taxon>
        <taxon>Dikarya</taxon>
        <taxon>Basidiomycota</taxon>
        <taxon>Agaricomycotina</taxon>
        <taxon>Agaricomycetes</taxon>
        <taxon>Agaricomycetidae</taxon>
        <taxon>Agaricales</taxon>
        <taxon>Marasmiineae</taxon>
        <taxon>Physalacriaceae</taxon>
        <taxon>Guyanagaster</taxon>
    </lineage>
</organism>
<reference evidence="2" key="1">
    <citation type="submission" date="2020-11" db="EMBL/GenBank/DDBJ databases">
        <title>Adaptations for nitrogen fixation in a non-lichenized fungal sporocarp promotes dispersal by wood-feeding termites.</title>
        <authorList>
            <consortium name="DOE Joint Genome Institute"/>
            <person name="Koch R.A."/>
            <person name="Yoon G."/>
            <person name="Arayal U."/>
            <person name="Lail K."/>
            <person name="Amirebrahimi M."/>
            <person name="Labutti K."/>
            <person name="Lipzen A."/>
            <person name="Riley R."/>
            <person name="Barry K."/>
            <person name="Henrissat B."/>
            <person name="Grigoriev I.V."/>
            <person name="Herr J.R."/>
            <person name="Aime M.C."/>
        </authorList>
    </citation>
    <scope>NUCLEOTIDE SEQUENCE</scope>
    <source>
        <strain evidence="2">MCA 3950</strain>
    </source>
</reference>
<keyword evidence="3" id="KW-1185">Reference proteome</keyword>
<dbReference type="GeneID" id="66102517"/>
<protein>
    <submittedName>
        <fullName evidence="2">Uncharacterized protein</fullName>
    </submittedName>
</protein>
<dbReference type="RefSeq" id="XP_043038016.1">
    <property type="nucleotide sequence ID" value="XM_043180221.1"/>
</dbReference>
<gene>
    <name evidence="2" type="ORF">BT62DRAFT_247171</name>
</gene>
<dbReference type="AlphaFoldDB" id="A0A9P8AR46"/>
<accession>A0A9P8AR46</accession>
<evidence type="ECO:0000313" key="2">
    <source>
        <dbReference type="EMBL" id="KAG7444516.1"/>
    </source>
</evidence>
<evidence type="ECO:0000256" key="1">
    <source>
        <dbReference type="SAM" id="MobiDB-lite"/>
    </source>
</evidence>
<proteinExistence type="predicted"/>